<dbReference type="STRING" id="431595.K3XAZ9"/>
<dbReference type="GO" id="GO:0047631">
    <property type="term" value="F:ADP-ribose diphosphatase activity"/>
    <property type="evidence" value="ECO:0007669"/>
    <property type="project" value="TreeGrafter"/>
</dbReference>
<dbReference type="InterPro" id="IPR029052">
    <property type="entry name" value="Metallo-depent_PP-like"/>
</dbReference>
<dbReference type="GO" id="GO:0047734">
    <property type="term" value="F:CDP-glycerol diphosphatase activity"/>
    <property type="evidence" value="ECO:0007669"/>
    <property type="project" value="TreeGrafter"/>
</dbReference>
<feature type="domain" description="Calcineurin-like phosphoesterase" evidence="1">
    <location>
        <begin position="46"/>
        <end position="281"/>
    </location>
</feature>
<dbReference type="GO" id="GO:0030145">
    <property type="term" value="F:manganese ion binding"/>
    <property type="evidence" value="ECO:0007669"/>
    <property type="project" value="TreeGrafter"/>
</dbReference>
<protein>
    <recommendedName>
        <fullName evidence="1">Calcineurin-like phosphoesterase domain-containing protein</fullName>
    </recommendedName>
</protein>
<organism evidence="2 3">
    <name type="scientific">Globisporangium ultimum (strain ATCC 200006 / CBS 805.95 / DAOM BR144)</name>
    <name type="common">Pythium ultimum</name>
    <dbReference type="NCBI Taxonomy" id="431595"/>
    <lineage>
        <taxon>Eukaryota</taxon>
        <taxon>Sar</taxon>
        <taxon>Stramenopiles</taxon>
        <taxon>Oomycota</taxon>
        <taxon>Peronosporomycetes</taxon>
        <taxon>Pythiales</taxon>
        <taxon>Pythiaceae</taxon>
        <taxon>Globisporangium</taxon>
    </lineage>
</organism>
<dbReference type="Proteomes" id="UP000019132">
    <property type="component" value="Unassembled WGS sequence"/>
</dbReference>
<dbReference type="VEuPathDB" id="FungiDB:PYU1_G014367"/>
<dbReference type="PANTHER" id="PTHR16509">
    <property type="match status" value="1"/>
</dbReference>
<accession>K3XAZ9</accession>
<dbReference type="AlphaFoldDB" id="K3XAZ9"/>
<reference evidence="2" key="3">
    <citation type="submission" date="2015-02" db="UniProtKB">
        <authorList>
            <consortium name="EnsemblProtists"/>
        </authorList>
    </citation>
    <scope>IDENTIFICATION</scope>
    <source>
        <strain evidence="2">DAOM BR144</strain>
    </source>
</reference>
<dbReference type="InParanoid" id="K3XAZ9"/>
<sequence>MTAFPSTDAAPLVSFGLLSDVQYADVNDGWNFHRTSQRFYRNALQLLEDAIAEWVRVSSSSALTPLSFAVNLGDLIDGKNRMVGTSQMALDRAKAAWVPFQESVGPVHHLVGNHELYNLTPEELHKQFLWWKTTPNAAADPPASYYDFVSDKAPKFRFVVLNCYGVSSLGRTKDDPVAVEAYKILRAMNPNMNLNSPEGLAGNDARFVEYNGGIDRDQVVWLKSVLKDAQCANEHVVVFTHIPLHPQSTYPSSLLWNYQELLDLIYDAKCVRVVFSGHSHDDGYVFENGVHFVVCDAILECAPDTNAHAIVHVHEDKLVMQGYGKIPTRELVFPAAALSS</sequence>
<dbReference type="EMBL" id="GL376565">
    <property type="status" value="NOT_ANNOTATED_CDS"/>
    <property type="molecule type" value="Genomic_DNA"/>
</dbReference>
<dbReference type="PANTHER" id="PTHR16509:SF1">
    <property type="entry name" value="MANGANESE-DEPENDENT ADP-RIBOSE_CDP-ALCOHOL DIPHOSPHATASE"/>
    <property type="match status" value="1"/>
</dbReference>
<dbReference type="eggNOG" id="ENOG502QUQW">
    <property type="taxonomic scope" value="Eukaryota"/>
</dbReference>
<reference evidence="3" key="2">
    <citation type="submission" date="2010-04" db="EMBL/GenBank/DDBJ databases">
        <authorList>
            <person name="Buell R."/>
            <person name="Hamilton J."/>
            <person name="Hostetler J."/>
        </authorList>
    </citation>
    <scope>NUCLEOTIDE SEQUENCE [LARGE SCALE GENOMIC DNA]</scope>
    <source>
        <strain evidence="3">DAOM:BR144</strain>
    </source>
</reference>
<dbReference type="OMA" id="GHNHAGN"/>
<dbReference type="Pfam" id="PF00149">
    <property type="entry name" value="Metallophos"/>
    <property type="match status" value="1"/>
</dbReference>
<dbReference type="GO" id="GO:0008663">
    <property type="term" value="F:2',3'-cyclic-nucleotide 2'-phosphodiesterase activity"/>
    <property type="evidence" value="ECO:0007669"/>
    <property type="project" value="TreeGrafter"/>
</dbReference>
<evidence type="ECO:0000259" key="1">
    <source>
        <dbReference type="Pfam" id="PF00149"/>
    </source>
</evidence>
<reference evidence="3" key="1">
    <citation type="journal article" date="2010" name="Genome Biol.">
        <title>Genome sequence of the necrotrophic plant pathogen Pythium ultimum reveals original pathogenicity mechanisms and effector repertoire.</title>
        <authorList>
            <person name="Levesque C.A."/>
            <person name="Brouwer H."/>
            <person name="Cano L."/>
            <person name="Hamilton J.P."/>
            <person name="Holt C."/>
            <person name="Huitema E."/>
            <person name="Raffaele S."/>
            <person name="Robideau G.P."/>
            <person name="Thines M."/>
            <person name="Win J."/>
            <person name="Zerillo M.M."/>
            <person name="Beakes G.W."/>
            <person name="Boore J.L."/>
            <person name="Busam D."/>
            <person name="Dumas B."/>
            <person name="Ferriera S."/>
            <person name="Fuerstenberg S.I."/>
            <person name="Gachon C.M."/>
            <person name="Gaulin E."/>
            <person name="Govers F."/>
            <person name="Grenville-Briggs L."/>
            <person name="Horner N."/>
            <person name="Hostetler J."/>
            <person name="Jiang R.H."/>
            <person name="Johnson J."/>
            <person name="Krajaejun T."/>
            <person name="Lin H."/>
            <person name="Meijer H.J."/>
            <person name="Moore B."/>
            <person name="Morris P."/>
            <person name="Phuntmart V."/>
            <person name="Puiu D."/>
            <person name="Shetty J."/>
            <person name="Stajich J.E."/>
            <person name="Tripathy S."/>
            <person name="Wawra S."/>
            <person name="van West P."/>
            <person name="Whitty B.R."/>
            <person name="Coutinho P.M."/>
            <person name="Henrissat B."/>
            <person name="Martin F."/>
            <person name="Thomas P.D."/>
            <person name="Tyler B.M."/>
            <person name="De Vries R.P."/>
            <person name="Kamoun S."/>
            <person name="Yandell M."/>
            <person name="Tisserat N."/>
            <person name="Buell C.R."/>
        </authorList>
    </citation>
    <scope>NUCLEOTIDE SEQUENCE</scope>
    <source>
        <strain evidence="3">DAOM:BR144</strain>
    </source>
</reference>
<dbReference type="InterPro" id="IPR004843">
    <property type="entry name" value="Calcineurin-like_PHP"/>
</dbReference>
<evidence type="ECO:0000313" key="2">
    <source>
        <dbReference type="EnsemblProtists" id="PYU1_T014398"/>
    </source>
</evidence>
<keyword evidence="3" id="KW-1185">Reference proteome</keyword>
<name>K3XAZ9_GLOUD</name>
<dbReference type="HOGENOM" id="CLU_039893_1_0_1"/>
<dbReference type="SUPFAM" id="SSF56300">
    <property type="entry name" value="Metallo-dependent phosphatases"/>
    <property type="match status" value="1"/>
</dbReference>
<proteinExistence type="predicted"/>
<evidence type="ECO:0000313" key="3">
    <source>
        <dbReference type="Proteomes" id="UP000019132"/>
    </source>
</evidence>
<dbReference type="EnsemblProtists" id="PYU1_T014398">
    <property type="protein sequence ID" value="PYU1_T014398"/>
    <property type="gene ID" value="PYU1_G014367"/>
</dbReference>
<dbReference type="Gene3D" id="3.60.21.10">
    <property type="match status" value="1"/>
</dbReference>